<dbReference type="EMBL" id="LJDB01000060">
    <property type="protein sequence ID" value="ONI39849.1"/>
    <property type="molecule type" value="Genomic_DNA"/>
</dbReference>
<proteinExistence type="predicted"/>
<evidence type="ECO:0000313" key="1">
    <source>
        <dbReference type="EMBL" id="ONI39849.1"/>
    </source>
</evidence>
<name>A0ACC8XBK5_9FIRM</name>
<reference evidence="1" key="1">
    <citation type="submission" date="2016-08" db="EMBL/GenBank/DDBJ databases">
        <authorList>
            <person name="Ngugi D.K."/>
            <person name="Miyake S."/>
            <person name="Stingl U."/>
        </authorList>
    </citation>
    <scope>NUCLEOTIDE SEQUENCE</scope>
    <source>
        <strain evidence="1">SCG-B11WGA-EpuloA1</strain>
    </source>
</reference>
<comment type="caution">
    <text evidence="1">The sequence shown here is derived from an EMBL/GenBank/DDBJ whole genome shotgun (WGS) entry which is preliminary data.</text>
</comment>
<organism evidence="1 2">
    <name type="scientific">Candidatus Epulonipiscium fishelsonii</name>
    <dbReference type="NCBI Taxonomy" id="77094"/>
    <lineage>
        <taxon>Bacteria</taxon>
        <taxon>Bacillati</taxon>
        <taxon>Bacillota</taxon>
        <taxon>Clostridia</taxon>
        <taxon>Lachnospirales</taxon>
        <taxon>Lachnospiraceae</taxon>
        <taxon>Candidatus Epulonipiscium</taxon>
    </lineage>
</organism>
<gene>
    <name evidence="1" type="ORF">AN396_07285</name>
</gene>
<protein>
    <submittedName>
        <fullName evidence="1">Uncharacterized protein</fullName>
    </submittedName>
</protein>
<keyword evidence="2" id="KW-1185">Reference proteome</keyword>
<accession>A0ACC8XBK5</accession>
<evidence type="ECO:0000313" key="2">
    <source>
        <dbReference type="Proteomes" id="UP000188605"/>
    </source>
</evidence>
<sequence>MLETFPKINYDYDKIKLQKIFENEKMKDFKDIAIQTPESIEVFGELKLAPLHEDRAYTMACFVSSIDGKIAYVDNPAGPMVARSNELDPDGASADFWVLNLMRTSVDAIGIGGITMRKEPNGLVCLFDQKLEDARIANGKPRAPWVIVCSLTGEDIPFEDTMFLNQPIIINTSRKGLEVIKENCPHEYYVVGCFETDKDIDAKKIKEDFEANKGKVPVIVTGKKEDRTDSELVLKILKQLGMDRVMVESPSYCHSMLQDGLLDEWTVNYSCVYIGGNAVGFGQGMEACTSTRHPHSELLSIHMHSPSFMYLRHKFIYNY</sequence>
<dbReference type="Proteomes" id="UP000188605">
    <property type="component" value="Unassembled WGS sequence"/>
</dbReference>